<protein>
    <submittedName>
        <fullName evidence="4">Acyltransferase domain-containing protein</fullName>
    </submittedName>
</protein>
<accession>A0ABS1Q992</accession>
<feature type="non-terminal residue" evidence="4">
    <location>
        <position position="1"/>
    </location>
</feature>
<proteinExistence type="predicted"/>
<name>A0ABS1Q992_9ACTN</name>
<feature type="domain" description="Malonyl-CoA:ACP transacylase (MAT)" evidence="3">
    <location>
        <begin position="8"/>
        <end position="87"/>
    </location>
</feature>
<keyword evidence="1" id="KW-0808">Transferase</keyword>
<evidence type="ECO:0000313" key="4">
    <source>
        <dbReference type="EMBL" id="MBL1121242.1"/>
    </source>
</evidence>
<dbReference type="RefSeq" id="WP_201858946.1">
    <property type="nucleotide sequence ID" value="NZ_JAERRG010000256.1"/>
</dbReference>
<dbReference type="PANTHER" id="PTHR43775">
    <property type="entry name" value="FATTY ACID SYNTHASE"/>
    <property type="match status" value="1"/>
</dbReference>
<evidence type="ECO:0000256" key="1">
    <source>
        <dbReference type="ARBA" id="ARBA00022679"/>
    </source>
</evidence>
<keyword evidence="5" id="KW-1185">Reference proteome</keyword>
<dbReference type="EMBL" id="JAERRG010000256">
    <property type="protein sequence ID" value="MBL1121242.1"/>
    <property type="molecule type" value="Genomic_DNA"/>
</dbReference>
<feature type="non-terminal residue" evidence="4">
    <location>
        <position position="87"/>
    </location>
</feature>
<dbReference type="Proteomes" id="UP000621510">
    <property type="component" value="Unassembled WGS sequence"/>
</dbReference>
<sequence length="87" mass="9379">AIPDPRVVFIFPGQGWQWQGMGNTLLTSSAVFAEQMAECAAALSEFVDWDLLTVLNDPSVVDRVDVVQPACWAVMISLAAVWQAAGV</sequence>
<dbReference type="PANTHER" id="PTHR43775:SF51">
    <property type="entry name" value="INACTIVE PHENOLPHTHIOCEROL SYNTHESIS POLYKETIDE SYNTHASE TYPE I PKS1-RELATED"/>
    <property type="match status" value="1"/>
</dbReference>
<evidence type="ECO:0000313" key="5">
    <source>
        <dbReference type="Proteomes" id="UP000621510"/>
    </source>
</evidence>
<dbReference type="Pfam" id="PF00698">
    <property type="entry name" value="Acyl_transf_1"/>
    <property type="match status" value="1"/>
</dbReference>
<dbReference type="GO" id="GO:0016746">
    <property type="term" value="F:acyltransferase activity"/>
    <property type="evidence" value="ECO:0007669"/>
    <property type="project" value="UniProtKB-KW"/>
</dbReference>
<comment type="caution">
    <text evidence="4">The sequence shown here is derived from an EMBL/GenBank/DDBJ whole genome shotgun (WGS) entry which is preliminary data.</text>
</comment>
<evidence type="ECO:0000256" key="2">
    <source>
        <dbReference type="ARBA" id="ARBA00023268"/>
    </source>
</evidence>
<dbReference type="InterPro" id="IPR014043">
    <property type="entry name" value="Acyl_transferase_dom"/>
</dbReference>
<organism evidence="4 5">
    <name type="scientific">Streptomyces endocoffeicus</name>
    <dbReference type="NCBI Taxonomy" id="2898945"/>
    <lineage>
        <taxon>Bacteria</taxon>
        <taxon>Bacillati</taxon>
        <taxon>Actinomycetota</taxon>
        <taxon>Actinomycetes</taxon>
        <taxon>Kitasatosporales</taxon>
        <taxon>Streptomycetaceae</taxon>
        <taxon>Streptomyces</taxon>
    </lineage>
</organism>
<reference evidence="4 5" key="1">
    <citation type="submission" date="2021-01" db="EMBL/GenBank/DDBJ databases">
        <title>WGS of actinomycetes isolated from Thailand.</title>
        <authorList>
            <person name="Thawai C."/>
        </authorList>
    </citation>
    <scope>NUCLEOTIDE SEQUENCE [LARGE SCALE GENOMIC DNA]</scope>
    <source>
        <strain evidence="4 5">CA3R110</strain>
    </source>
</reference>
<keyword evidence="2" id="KW-0511">Multifunctional enzyme</keyword>
<dbReference type="InterPro" id="IPR016035">
    <property type="entry name" value="Acyl_Trfase/lysoPLipase"/>
</dbReference>
<dbReference type="Gene3D" id="3.40.366.10">
    <property type="entry name" value="Malonyl-Coenzyme A Acyl Carrier Protein, domain 2"/>
    <property type="match status" value="1"/>
</dbReference>
<gene>
    <name evidence="4" type="ORF">JK364_54860</name>
</gene>
<dbReference type="SUPFAM" id="SSF52151">
    <property type="entry name" value="FabD/lysophospholipase-like"/>
    <property type="match status" value="1"/>
</dbReference>
<dbReference type="InterPro" id="IPR001227">
    <property type="entry name" value="Ac_transferase_dom_sf"/>
</dbReference>
<keyword evidence="4" id="KW-0012">Acyltransferase</keyword>
<evidence type="ECO:0000259" key="3">
    <source>
        <dbReference type="Pfam" id="PF00698"/>
    </source>
</evidence>
<dbReference type="InterPro" id="IPR050091">
    <property type="entry name" value="PKS_NRPS_Biosynth_Enz"/>
</dbReference>